<dbReference type="InterPro" id="IPR050430">
    <property type="entry name" value="Peptidase_S1"/>
</dbReference>
<comment type="similarity">
    <text evidence="1">Belongs to the peptidase S1 family.</text>
</comment>
<protein>
    <submittedName>
        <fullName evidence="5">Serine protease</fullName>
    </submittedName>
</protein>
<dbReference type="AlphaFoldDB" id="A0A9Y2MUN1"/>
<keyword evidence="6" id="KW-1185">Reference proteome</keyword>
<evidence type="ECO:0000313" key="5">
    <source>
        <dbReference type="EMBL" id="WIX82000.1"/>
    </source>
</evidence>
<keyword evidence="2" id="KW-1015">Disulfide bond</keyword>
<keyword evidence="5" id="KW-0378">Hydrolase</keyword>
<keyword evidence="5" id="KW-0645">Protease</keyword>
<dbReference type="Gene3D" id="2.40.10.10">
    <property type="entry name" value="Trypsin-like serine proteases"/>
    <property type="match status" value="1"/>
</dbReference>
<accession>A0A9Y2MUN1</accession>
<dbReference type="GO" id="GO:0004252">
    <property type="term" value="F:serine-type endopeptidase activity"/>
    <property type="evidence" value="ECO:0007669"/>
    <property type="project" value="InterPro"/>
</dbReference>
<feature type="chain" id="PRO_5040756925" evidence="3">
    <location>
        <begin position="20"/>
        <end position="251"/>
    </location>
</feature>
<dbReference type="SUPFAM" id="SSF50494">
    <property type="entry name" value="Trypsin-like serine proteases"/>
    <property type="match status" value="1"/>
</dbReference>
<dbReference type="SMART" id="SM00020">
    <property type="entry name" value="Tryp_SPc"/>
    <property type="match status" value="1"/>
</dbReference>
<evidence type="ECO:0000259" key="4">
    <source>
        <dbReference type="PROSITE" id="PS50240"/>
    </source>
</evidence>
<evidence type="ECO:0000256" key="3">
    <source>
        <dbReference type="SAM" id="SignalP"/>
    </source>
</evidence>
<evidence type="ECO:0000256" key="2">
    <source>
        <dbReference type="ARBA" id="ARBA00023157"/>
    </source>
</evidence>
<dbReference type="Proteomes" id="UP001236014">
    <property type="component" value="Chromosome"/>
</dbReference>
<dbReference type="InterPro" id="IPR001314">
    <property type="entry name" value="Peptidase_S1A"/>
</dbReference>
<dbReference type="PROSITE" id="PS50240">
    <property type="entry name" value="TRYPSIN_DOM"/>
    <property type="match status" value="1"/>
</dbReference>
<dbReference type="RefSeq" id="WP_285972581.1">
    <property type="nucleotide sequence ID" value="NZ_CP127294.1"/>
</dbReference>
<organism evidence="5 6">
    <name type="scientific">Amycolatopsis carbonis</name>
    <dbReference type="NCBI Taxonomy" id="715471"/>
    <lineage>
        <taxon>Bacteria</taxon>
        <taxon>Bacillati</taxon>
        <taxon>Actinomycetota</taxon>
        <taxon>Actinomycetes</taxon>
        <taxon>Pseudonocardiales</taxon>
        <taxon>Pseudonocardiaceae</taxon>
        <taxon>Amycolatopsis</taxon>
    </lineage>
</organism>
<name>A0A9Y2MUN1_9PSEU</name>
<dbReference type="PANTHER" id="PTHR24276">
    <property type="entry name" value="POLYSERASE-RELATED"/>
    <property type="match status" value="1"/>
</dbReference>
<dbReference type="InterPro" id="IPR043504">
    <property type="entry name" value="Peptidase_S1_PA_chymotrypsin"/>
</dbReference>
<evidence type="ECO:0000313" key="6">
    <source>
        <dbReference type="Proteomes" id="UP001236014"/>
    </source>
</evidence>
<gene>
    <name evidence="5" type="ORF">QRX50_15155</name>
</gene>
<keyword evidence="3" id="KW-0732">Signal</keyword>
<dbReference type="PRINTS" id="PR00722">
    <property type="entry name" value="CHYMOTRYPSIN"/>
</dbReference>
<dbReference type="CDD" id="cd00190">
    <property type="entry name" value="Tryp_SPc"/>
    <property type="match status" value="1"/>
</dbReference>
<dbReference type="Pfam" id="PF00089">
    <property type="entry name" value="Trypsin"/>
    <property type="match status" value="1"/>
</dbReference>
<evidence type="ECO:0000256" key="1">
    <source>
        <dbReference type="ARBA" id="ARBA00007664"/>
    </source>
</evidence>
<sequence>MPKRLFALLFTLLAGAALAAGSATAGPALVGGTGADEPYPFAVSMHTESGTLFCAGSLITPTWVATAAHCVSGKDPATLTFRLGTNESDSGGETAQPVEIVLNPHFNASTQTGDLALVRLAAPAKTTPIAVGAAAAPGTPARVLGWGQTCATPGCGRPVPTLQQLDTHLVEGAKCTSSFDGTAELCTDNPAGKAGSCYGDSGGPELTRDGGHWTLIGVTSRPGNGSPTCATAPSIYTSVVAYEPWIASKTG</sequence>
<dbReference type="GO" id="GO:0006508">
    <property type="term" value="P:proteolysis"/>
    <property type="evidence" value="ECO:0007669"/>
    <property type="project" value="UniProtKB-KW"/>
</dbReference>
<feature type="signal peptide" evidence="3">
    <location>
        <begin position="1"/>
        <end position="19"/>
    </location>
</feature>
<dbReference type="PANTHER" id="PTHR24276:SF91">
    <property type="entry name" value="AT26814P-RELATED"/>
    <property type="match status" value="1"/>
</dbReference>
<proteinExistence type="inferred from homology"/>
<feature type="domain" description="Peptidase S1" evidence="4">
    <location>
        <begin position="29"/>
        <end position="251"/>
    </location>
</feature>
<reference evidence="5 6" key="1">
    <citation type="submission" date="2023-06" db="EMBL/GenBank/DDBJ databases">
        <authorList>
            <person name="Oyuntsetseg B."/>
            <person name="Kim S.B."/>
        </authorList>
    </citation>
    <scope>NUCLEOTIDE SEQUENCE [LARGE SCALE GENOMIC DNA]</scope>
    <source>
        <strain evidence="5 6">2-15</strain>
    </source>
</reference>
<dbReference type="InterPro" id="IPR009003">
    <property type="entry name" value="Peptidase_S1_PA"/>
</dbReference>
<dbReference type="InterPro" id="IPR001254">
    <property type="entry name" value="Trypsin_dom"/>
</dbReference>
<dbReference type="KEGG" id="acab:QRX50_15155"/>
<dbReference type="EMBL" id="CP127294">
    <property type="protein sequence ID" value="WIX82000.1"/>
    <property type="molecule type" value="Genomic_DNA"/>
</dbReference>
<dbReference type="FunFam" id="2.40.10.10:FF:000068">
    <property type="entry name" value="transmembrane protease serine 2"/>
    <property type="match status" value="1"/>
</dbReference>